<keyword evidence="3" id="KW-1185">Reference proteome</keyword>
<evidence type="ECO:0000256" key="1">
    <source>
        <dbReference type="SAM" id="Phobius"/>
    </source>
</evidence>
<evidence type="ECO:0000313" key="2">
    <source>
        <dbReference type="EMBL" id="AFY95439.1"/>
    </source>
</evidence>
<feature type="transmembrane region" description="Helical" evidence="1">
    <location>
        <begin position="20"/>
        <end position="40"/>
    </location>
</feature>
<keyword evidence="1" id="KW-0812">Transmembrane</keyword>
<dbReference type="Proteomes" id="UP000010366">
    <property type="component" value="Chromosome"/>
</dbReference>
<sequence>MLPAKTPPEASKFNALLNNLSLLLLWTGQILGHLGNRFYLKASRSIGFMGMEIAPVMC</sequence>
<keyword evidence="1" id="KW-0472">Membrane</keyword>
<dbReference type="EMBL" id="CP003600">
    <property type="protein sequence ID" value="AFY95439.1"/>
    <property type="molecule type" value="Genomic_DNA"/>
</dbReference>
<organism evidence="2 3">
    <name type="scientific">Chamaesiphon minutus (strain ATCC 27169 / PCC 6605)</name>
    <dbReference type="NCBI Taxonomy" id="1173020"/>
    <lineage>
        <taxon>Bacteria</taxon>
        <taxon>Bacillati</taxon>
        <taxon>Cyanobacteriota</taxon>
        <taxon>Cyanophyceae</taxon>
        <taxon>Gomontiellales</taxon>
        <taxon>Chamaesiphonaceae</taxon>
        <taxon>Chamaesiphon</taxon>
    </lineage>
</organism>
<evidence type="ECO:0000313" key="3">
    <source>
        <dbReference type="Proteomes" id="UP000010366"/>
    </source>
</evidence>
<dbReference type="HOGENOM" id="CLU_2971036_0_0_3"/>
<reference evidence="2 3" key="1">
    <citation type="submission" date="2012-05" db="EMBL/GenBank/DDBJ databases">
        <title>Finished chromosome of genome of Chamaesiphon sp. PCC 6605.</title>
        <authorList>
            <consortium name="US DOE Joint Genome Institute"/>
            <person name="Gugger M."/>
            <person name="Coursin T."/>
            <person name="Rippka R."/>
            <person name="Tandeau De Marsac N."/>
            <person name="Huntemann M."/>
            <person name="Wei C.-L."/>
            <person name="Han J."/>
            <person name="Detter J.C."/>
            <person name="Han C."/>
            <person name="Tapia R."/>
            <person name="Chen A."/>
            <person name="Kyrpides N."/>
            <person name="Mavromatis K."/>
            <person name="Markowitz V."/>
            <person name="Szeto E."/>
            <person name="Ivanova N."/>
            <person name="Pagani I."/>
            <person name="Pati A."/>
            <person name="Goodwin L."/>
            <person name="Nordberg H.P."/>
            <person name="Cantor M.N."/>
            <person name="Hua S.X."/>
            <person name="Woyke T."/>
            <person name="Kerfeld C.A."/>
        </authorList>
    </citation>
    <scope>NUCLEOTIDE SEQUENCE [LARGE SCALE GENOMIC DNA]</scope>
    <source>
        <strain evidence="3">ATCC 27169 / PCC 6605</strain>
    </source>
</reference>
<dbReference type="KEGG" id="cmp:Cha6605_4511"/>
<proteinExistence type="predicted"/>
<keyword evidence="1" id="KW-1133">Transmembrane helix</keyword>
<accession>K9UML9</accession>
<dbReference type="STRING" id="1173020.Cha6605_4511"/>
<gene>
    <name evidence="2" type="ORF">Cha6605_4511</name>
</gene>
<name>K9UML9_CHAP6</name>
<protein>
    <submittedName>
        <fullName evidence="2">Uncharacterized protein</fullName>
    </submittedName>
</protein>
<dbReference type="AlphaFoldDB" id="K9UML9"/>